<accession>Q52234</accession>
<dbReference type="Pfam" id="PF01446">
    <property type="entry name" value="Rep_1"/>
    <property type="match status" value="1"/>
</dbReference>
<comment type="similarity">
    <text evidence="1">Belongs to the Gram-positive plasmids replication protein type 1 family.</text>
</comment>
<dbReference type="AlphaFoldDB" id="Q52234"/>
<keyword evidence="2" id="KW-0235">DNA replication</keyword>
<dbReference type="InterPro" id="IPR000989">
    <property type="entry name" value="Rep"/>
</dbReference>
<protein>
    <submittedName>
        <fullName evidence="3">RepN</fullName>
    </submittedName>
</protein>
<proteinExistence type="inferred from homology"/>
<evidence type="ECO:0000256" key="2">
    <source>
        <dbReference type="ARBA" id="ARBA00022705"/>
    </source>
</evidence>
<sequence length="289" mass="34519">MKWAKFKNLKERQKVINDKFLSLSNSFKDDFYRKIFFYEYVKLNSCSYYVVSATCERCNTRHFVGFSRCKSRFCLVCNTVRTVKYIKKVLEVSNLDVNNYFHCVLTLKNYDDLDKMLDDINMFWRDFYNGDRTFRVNFKQRFIGGLRSTEIKRGKNLKWHVHLHLLLITSKEFRRDFDFLKDRWKKVTDGLGSVFIKQAKDYDVVVEVIKYITNLEKISLDDLQDIYLSVKNRRLVSSLGILRGVDKKVESEMDSVVDDDINFICKVCGYNKYKFETLLYGDVDYMCDL</sequence>
<dbReference type="RefSeq" id="WP_011117313.1">
    <property type="nucleotide sequence ID" value="NC_004979.1"/>
</dbReference>
<dbReference type="GO" id="GO:0006260">
    <property type="term" value="P:DNA replication"/>
    <property type="evidence" value="ECO:0007669"/>
    <property type="project" value="UniProtKB-KW"/>
</dbReference>
<organism evidence="3">
    <name type="scientific">Thermoanaerobacterium thermosaccharolyticum</name>
    <name type="common">Clostridium thermosaccharolyticum</name>
    <dbReference type="NCBI Taxonomy" id="1517"/>
    <lineage>
        <taxon>Bacteria</taxon>
        <taxon>Bacillati</taxon>
        <taxon>Bacillota</taxon>
        <taxon>Clostridia</taxon>
        <taxon>Thermoanaerobacterales</taxon>
        <taxon>Thermoanaerobacteraceae</taxon>
        <taxon>Thermoanaerobacterium</taxon>
    </lineage>
</organism>
<dbReference type="GO" id="GO:0003677">
    <property type="term" value="F:DNA binding"/>
    <property type="evidence" value="ECO:0007669"/>
    <property type="project" value="InterPro"/>
</dbReference>
<keyword evidence="3" id="KW-0614">Plasmid</keyword>
<evidence type="ECO:0000313" key="3">
    <source>
        <dbReference type="EMBL" id="AAD12628.1"/>
    </source>
</evidence>
<dbReference type="EMBL" id="L38403">
    <property type="protein sequence ID" value="AAD12628.1"/>
    <property type="molecule type" value="Genomic_DNA"/>
</dbReference>
<gene>
    <name evidence="3" type="primary">repN</name>
</gene>
<name>Q52234_THETR</name>
<geneLocation type="plasmid" evidence="3">
    <name>pNB2</name>
</geneLocation>
<evidence type="ECO:0000256" key="1">
    <source>
        <dbReference type="ARBA" id="ARBA00008909"/>
    </source>
</evidence>
<reference evidence="3" key="1">
    <citation type="journal article" date="1996" name="Mol. Gen. Genet.">
        <title>Characterization, sequence and mode of replication of plasmid pNB2 from the thermophilic bacterium Clostridium thermosaccharolyticum.</title>
        <authorList>
            <person name="Delver E.P."/>
            <person name="Belogurova N.G."/>
            <person name="Tupikova E.E."/>
            <person name="Varfolomeyev S.D."/>
            <person name="Belogurov A.A."/>
        </authorList>
    </citation>
    <scope>NUCLEOTIDE SEQUENCE</scope>
    <source>
        <plasmid evidence="3">pNB2</plasmid>
    </source>
</reference>